<feature type="signal peptide" evidence="1">
    <location>
        <begin position="1"/>
        <end position="17"/>
    </location>
</feature>
<evidence type="ECO:0000313" key="2">
    <source>
        <dbReference type="EMBL" id="TQN71310.1"/>
    </source>
</evidence>
<proteinExistence type="predicted"/>
<organism evidence="2 3">
    <name type="scientific">Colletotrichum shisoi</name>
    <dbReference type="NCBI Taxonomy" id="2078593"/>
    <lineage>
        <taxon>Eukaryota</taxon>
        <taxon>Fungi</taxon>
        <taxon>Dikarya</taxon>
        <taxon>Ascomycota</taxon>
        <taxon>Pezizomycotina</taxon>
        <taxon>Sordariomycetes</taxon>
        <taxon>Hypocreomycetidae</taxon>
        <taxon>Glomerellales</taxon>
        <taxon>Glomerellaceae</taxon>
        <taxon>Colletotrichum</taxon>
        <taxon>Colletotrichum destructivum species complex</taxon>
    </lineage>
</organism>
<dbReference type="EMBL" id="PUHP01000285">
    <property type="protein sequence ID" value="TQN71310.1"/>
    <property type="molecule type" value="Genomic_DNA"/>
</dbReference>
<feature type="chain" id="PRO_5025059208" evidence="1">
    <location>
        <begin position="18"/>
        <end position="95"/>
    </location>
</feature>
<dbReference type="AlphaFoldDB" id="A0A5Q4BW60"/>
<dbReference type="Proteomes" id="UP000326340">
    <property type="component" value="Unassembled WGS sequence"/>
</dbReference>
<protein>
    <submittedName>
        <fullName evidence="2">Uncharacterized protein</fullName>
    </submittedName>
</protein>
<keyword evidence="1" id="KW-0732">Signal</keyword>
<evidence type="ECO:0000256" key="1">
    <source>
        <dbReference type="SAM" id="SignalP"/>
    </source>
</evidence>
<keyword evidence="3" id="KW-1185">Reference proteome</keyword>
<gene>
    <name evidence="2" type="ORF">CSHISOI_04176</name>
</gene>
<comment type="caution">
    <text evidence="2">The sequence shown here is derived from an EMBL/GenBank/DDBJ whole genome shotgun (WGS) entry which is preliminary data.</text>
</comment>
<reference evidence="2 3" key="1">
    <citation type="journal article" date="2019" name="Sci. Rep.">
        <title>Colletotrichum shisoi sp. nov., an anthracnose pathogen of Perilla frutescens in Japan: molecular phylogenetic, morphological and genomic evidence.</title>
        <authorList>
            <person name="Gan P."/>
            <person name="Tsushima A."/>
            <person name="Hiroyama R."/>
            <person name="Narusaka M."/>
            <person name="Takano Y."/>
            <person name="Narusaka Y."/>
            <person name="Kawaradani M."/>
            <person name="Damm U."/>
            <person name="Shirasu K."/>
        </authorList>
    </citation>
    <scope>NUCLEOTIDE SEQUENCE [LARGE SCALE GENOMIC DNA]</scope>
    <source>
        <strain evidence="2 3">PG-2018a</strain>
    </source>
</reference>
<name>A0A5Q4BW60_9PEZI</name>
<sequence length="95" mass="10342">MKYTAGILLGLVAVSNAAHCNKGWGRPLGASCPSSYPNTYCVSLLETAKSPEVLRTFTLIIERAPTLQEIRRRSSNAAKVTAMYNAALEYLFSIC</sequence>
<evidence type="ECO:0000313" key="3">
    <source>
        <dbReference type="Proteomes" id="UP000326340"/>
    </source>
</evidence>
<accession>A0A5Q4BW60</accession>